<dbReference type="EMBL" id="LR792683">
    <property type="protein sequence ID" value="CAB3393588.1"/>
    <property type="molecule type" value="Genomic_DNA"/>
</dbReference>
<protein>
    <submittedName>
        <fullName evidence="1">Uncharacterized protein</fullName>
    </submittedName>
</protein>
<proteinExistence type="predicted"/>
<evidence type="ECO:0000313" key="2">
    <source>
        <dbReference type="Proteomes" id="UP000502196"/>
    </source>
</evidence>
<dbReference type="AlphaFoldDB" id="A0A6F9EAZ7"/>
<name>A0A6F9EAZ7_9BACL</name>
<accession>A0A6F9EAZ7</accession>
<organism evidence="1 2">
    <name type="scientific">Kyrpidia spormannii</name>
    <dbReference type="NCBI Taxonomy" id="2055160"/>
    <lineage>
        <taxon>Bacteria</taxon>
        <taxon>Bacillati</taxon>
        <taxon>Bacillota</taxon>
        <taxon>Bacilli</taxon>
        <taxon>Bacillales</taxon>
        <taxon>Alicyclobacillaceae</taxon>
        <taxon>Kyrpidia</taxon>
    </lineage>
</organism>
<sequence length="113" mass="13084">MFQRALLTFPAFRQREQTRMRRTLPPTSALILWMLGIQRRFVSIWEWLTACPVAGPRPQISQRLAIRFTPVQSMDPRPLTACRLSYATTGAMFDQGTRGADLRNFPFSLRKRG</sequence>
<evidence type="ECO:0000313" key="1">
    <source>
        <dbReference type="EMBL" id="CAB3393588.1"/>
    </source>
</evidence>
<gene>
    <name evidence="1" type="ORF">COOX1_1984</name>
</gene>
<reference evidence="1 2" key="1">
    <citation type="submission" date="2020-04" db="EMBL/GenBank/DDBJ databases">
        <authorList>
            <person name="Hogendoorn C."/>
        </authorList>
    </citation>
    <scope>NUCLEOTIDE SEQUENCE [LARGE SCALE GENOMIC DNA]</scope>
    <source>
        <strain evidence="1">COOX1</strain>
    </source>
</reference>
<dbReference type="Proteomes" id="UP000502196">
    <property type="component" value="Chromosome"/>
</dbReference>